<dbReference type="AlphaFoldDB" id="A0AAD7RX89"/>
<feature type="compositionally biased region" description="Gly residues" evidence="1">
    <location>
        <begin position="1"/>
        <end position="13"/>
    </location>
</feature>
<feature type="compositionally biased region" description="Basic and acidic residues" evidence="1">
    <location>
        <begin position="16"/>
        <end position="47"/>
    </location>
</feature>
<comment type="caution">
    <text evidence="2">The sequence shown here is derived from an EMBL/GenBank/DDBJ whole genome shotgun (WGS) entry which is preliminary data.</text>
</comment>
<evidence type="ECO:0000256" key="1">
    <source>
        <dbReference type="SAM" id="MobiDB-lite"/>
    </source>
</evidence>
<gene>
    <name evidence="2" type="ORF">AAFF_G00078850</name>
</gene>
<protein>
    <submittedName>
        <fullName evidence="2">Uncharacterized protein</fullName>
    </submittedName>
</protein>
<evidence type="ECO:0000313" key="2">
    <source>
        <dbReference type="EMBL" id="KAJ8392079.1"/>
    </source>
</evidence>
<feature type="region of interest" description="Disordered" evidence="1">
    <location>
        <begin position="1"/>
        <end position="47"/>
    </location>
</feature>
<accession>A0AAD7RX89</accession>
<proteinExistence type="predicted"/>
<evidence type="ECO:0000313" key="3">
    <source>
        <dbReference type="Proteomes" id="UP001221898"/>
    </source>
</evidence>
<keyword evidence="3" id="KW-1185">Reference proteome</keyword>
<organism evidence="2 3">
    <name type="scientific">Aldrovandia affinis</name>
    <dbReference type="NCBI Taxonomy" id="143900"/>
    <lineage>
        <taxon>Eukaryota</taxon>
        <taxon>Metazoa</taxon>
        <taxon>Chordata</taxon>
        <taxon>Craniata</taxon>
        <taxon>Vertebrata</taxon>
        <taxon>Euteleostomi</taxon>
        <taxon>Actinopterygii</taxon>
        <taxon>Neopterygii</taxon>
        <taxon>Teleostei</taxon>
        <taxon>Notacanthiformes</taxon>
        <taxon>Halosauridae</taxon>
        <taxon>Aldrovandia</taxon>
    </lineage>
</organism>
<dbReference type="Proteomes" id="UP001221898">
    <property type="component" value="Unassembled WGS sequence"/>
</dbReference>
<sequence>MRTAVGRGGGGGSCPRRMDGWEGGTRRDGGQEWARDEQTNDTEERHESWVIITQGGGRSIQVAVSHFPRNIRSVQGDQMGVEESRNWRKEGQLDGAVKNLPPIPIRRRNSEFFDKRK</sequence>
<name>A0AAD7RX89_9TELE</name>
<reference evidence="2" key="1">
    <citation type="journal article" date="2023" name="Science">
        <title>Genome structures resolve the early diversification of teleost fishes.</title>
        <authorList>
            <person name="Parey E."/>
            <person name="Louis A."/>
            <person name="Montfort J."/>
            <person name="Bouchez O."/>
            <person name="Roques C."/>
            <person name="Iampietro C."/>
            <person name="Lluch J."/>
            <person name="Castinel A."/>
            <person name="Donnadieu C."/>
            <person name="Desvignes T."/>
            <person name="Floi Bucao C."/>
            <person name="Jouanno E."/>
            <person name="Wen M."/>
            <person name="Mejri S."/>
            <person name="Dirks R."/>
            <person name="Jansen H."/>
            <person name="Henkel C."/>
            <person name="Chen W.J."/>
            <person name="Zahm M."/>
            <person name="Cabau C."/>
            <person name="Klopp C."/>
            <person name="Thompson A.W."/>
            <person name="Robinson-Rechavi M."/>
            <person name="Braasch I."/>
            <person name="Lecointre G."/>
            <person name="Bobe J."/>
            <person name="Postlethwait J.H."/>
            <person name="Berthelot C."/>
            <person name="Roest Crollius H."/>
            <person name="Guiguen Y."/>
        </authorList>
    </citation>
    <scope>NUCLEOTIDE SEQUENCE</scope>
    <source>
        <strain evidence="2">NC1722</strain>
    </source>
</reference>
<dbReference type="EMBL" id="JAINUG010000149">
    <property type="protein sequence ID" value="KAJ8392079.1"/>
    <property type="molecule type" value="Genomic_DNA"/>
</dbReference>